<evidence type="ECO:0000256" key="2">
    <source>
        <dbReference type="SAM" id="MobiDB-lite"/>
    </source>
</evidence>
<feature type="region of interest" description="Disordered" evidence="2">
    <location>
        <begin position="42"/>
        <end position="65"/>
    </location>
</feature>
<dbReference type="RefSeq" id="WP_116177510.1">
    <property type="nucleotide sequence ID" value="NZ_CP144375.1"/>
</dbReference>
<evidence type="ECO:0000313" key="4">
    <source>
        <dbReference type="Proteomes" id="UP000256269"/>
    </source>
</evidence>
<evidence type="ECO:0000256" key="1">
    <source>
        <dbReference type="SAM" id="Coils"/>
    </source>
</evidence>
<gene>
    <name evidence="3" type="ORF">BCF44_110199</name>
</gene>
<proteinExistence type="predicted"/>
<protein>
    <submittedName>
        <fullName evidence="3">Uncharacterized protein</fullName>
    </submittedName>
</protein>
<dbReference type="Proteomes" id="UP000256269">
    <property type="component" value="Unassembled WGS sequence"/>
</dbReference>
<keyword evidence="4" id="KW-1185">Reference proteome</keyword>
<dbReference type="EMBL" id="QUNO01000010">
    <property type="protein sequence ID" value="REH42702.1"/>
    <property type="molecule type" value="Genomic_DNA"/>
</dbReference>
<accession>A0A3E0HDH1</accession>
<organism evidence="3 4">
    <name type="scientific">Kutzneria buriramensis</name>
    <dbReference type="NCBI Taxonomy" id="1045776"/>
    <lineage>
        <taxon>Bacteria</taxon>
        <taxon>Bacillati</taxon>
        <taxon>Actinomycetota</taxon>
        <taxon>Actinomycetes</taxon>
        <taxon>Pseudonocardiales</taxon>
        <taxon>Pseudonocardiaceae</taxon>
        <taxon>Kutzneria</taxon>
    </lineage>
</organism>
<dbReference type="AlphaFoldDB" id="A0A3E0HDH1"/>
<keyword evidence="1" id="KW-0175">Coiled coil</keyword>
<reference evidence="3 4" key="1">
    <citation type="submission" date="2018-08" db="EMBL/GenBank/DDBJ databases">
        <title>Genomic Encyclopedia of Archaeal and Bacterial Type Strains, Phase II (KMG-II): from individual species to whole genera.</title>
        <authorList>
            <person name="Goeker M."/>
        </authorList>
    </citation>
    <scope>NUCLEOTIDE SEQUENCE [LARGE SCALE GENOMIC DNA]</scope>
    <source>
        <strain evidence="3 4">DSM 45791</strain>
    </source>
</reference>
<comment type="caution">
    <text evidence="3">The sequence shown here is derived from an EMBL/GenBank/DDBJ whole genome shotgun (WGS) entry which is preliminary data.</text>
</comment>
<feature type="region of interest" description="Disordered" evidence="2">
    <location>
        <begin position="120"/>
        <end position="141"/>
    </location>
</feature>
<evidence type="ECO:0000313" key="3">
    <source>
        <dbReference type="EMBL" id="REH42702.1"/>
    </source>
</evidence>
<sequence length="141" mass="15436">MSSDRGDPTVLPLPASQAIVITLPRRLTALASVRARRRSTGTAGKILHMSEYRDTPPVDPIDSVDDPKRRLALRLARRDELAEQLAKVEEQVQADAAAARLAGMLAIEISEATGWSRNKTNYVLRNAGVAPDRSAPRKRQS</sequence>
<feature type="coiled-coil region" evidence="1">
    <location>
        <begin position="71"/>
        <end position="98"/>
    </location>
</feature>
<name>A0A3E0HDH1_9PSEU</name>